<reference evidence="1" key="1">
    <citation type="submission" date="2020-01" db="EMBL/GenBank/DDBJ databases">
        <title>Patterns of diversity and host range of bacteriophage communities associated with bean-nodulatin bacteria.</title>
        <authorList>
            <person name="Vann Cauwenberghe J."/>
            <person name="Santamaria R.I."/>
            <person name="Bustos P."/>
            <person name="Juarez S."/>
            <person name="Gonzalez V."/>
        </authorList>
    </citation>
    <scope>NUCLEOTIDE SEQUENCE</scope>
</reference>
<organism evidence="1 2">
    <name type="scientific">Rhizobium phage RHph_Y38</name>
    <dbReference type="NCBI Taxonomy" id="2509781"/>
    <lineage>
        <taxon>Viruses</taxon>
        <taxon>Duplodnaviria</taxon>
        <taxon>Heunggongvirae</taxon>
        <taxon>Uroviricota</taxon>
        <taxon>Caudoviricetes</taxon>
        <taxon>Schitoviridae</taxon>
        <taxon>Demetervirinae</taxon>
        <taxon>Acanvirus</taxon>
        <taxon>Acanvirus Y38</taxon>
    </lineage>
</organism>
<sequence>MRHRIHTKNCTIEVIDEIQNTDIYLNLRFDRTNTEEQIVISRRLANALSELIKTESLNG</sequence>
<name>A0A7S5USY7_9CAUD</name>
<dbReference type="Proteomes" id="UP000656987">
    <property type="component" value="Segment"/>
</dbReference>
<proteinExistence type="predicted"/>
<evidence type="ECO:0000313" key="2">
    <source>
        <dbReference type="Proteomes" id="UP000656987"/>
    </source>
</evidence>
<protein>
    <submittedName>
        <fullName evidence="1">Uncharacterized protein</fullName>
    </submittedName>
</protein>
<evidence type="ECO:0000313" key="1">
    <source>
        <dbReference type="EMBL" id="QIG67731.1"/>
    </source>
</evidence>
<keyword evidence="2" id="KW-1185">Reference proteome</keyword>
<dbReference type="EMBL" id="MN988483">
    <property type="protein sequence ID" value="QIG67731.1"/>
    <property type="molecule type" value="Genomic_DNA"/>
</dbReference>
<gene>
    <name evidence="1" type="ORF">EVB52_030</name>
</gene>
<accession>A0A7S5USY7</accession>